<name>A0A1L7D5M8_9CORY</name>
<accession>A0A1L7D5M8</accession>
<evidence type="ECO:0008006" key="5">
    <source>
        <dbReference type="Google" id="ProtNLM"/>
    </source>
</evidence>
<keyword evidence="2" id="KW-0472">Membrane</keyword>
<sequence length="65" mass="6303">MAQTTGSLNKRTLSPVVGSAVVGLALGVVAVIGVSQFSSSSTIPESGAVPADSAVLGGPEYGSRN</sequence>
<gene>
    <name evidence="3" type="ORF">CPHO_11330</name>
</gene>
<dbReference type="AlphaFoldDB" id="A0A1L7D5M8"/>
<keyword evidence="2" id="KW-0812">Transmembrane</keyword>
<dbReference type="Pfam" id="PF11021">
    <property type="entry name" value="DUF2613"/>
    <property type="match status" value="1"/>
</dbReference>
<evidence type="ECO:0000256" key="2">
    <source>
        <dbReference type="SAM" id="Phobius"/>
    </source>
</evidence>
<dbReference type="Proteomes" id="UP000185491">
    <property type="component" value="Chromosome"/>
</dbReference>
<evidence type="ECO:0000256" key="1">
    <source>
        <dbReference type="SAM" id="MobiDB-lite"/>
    </source>
</evidence>
<dbReference type="OrthoDB" id="4426602at2"/>
<keyword evidence="4" id="KW-1185">Reference proteome</keyword>
<evidence type="ECO:0000313" key="4">
    <source>
        <dbReference type="Proteomes" id="UP000185491"/>
    </source>
</evidence>
<feature type="region of interest" description="Disordered" evidence="1">
    <location>
        <begin position="38"/>
        <end position="65"/>
    </location>
</feature>
<dbReference type="RefSeq" id="WP_075735900.1">
    <property type="nucleotide sequence ID" value="NZ_CP009249.1"/>
</dbReference>
<evidence type="ECO:0000313" key="3">
    <source>
        <dbReference type="EMBL" id="APT93377.1"/>
    </source>
</evidence>
<keyword evidence="2" id="KW-1133">Transmembrane helix</keyword>
<dbReference type="STRING" id="161895.CPHO_11330"/>
<proteinExistence type="predicted"/>
<dbReference type="KEGG" id="cpho:CPHO_11330"/>
<dbReference type="EMBL" id="CP009249">
    <property type="protein sequence ID" value="APT93377.1"/>
    <property type="molecule type" value="Genomic_DNA"/>
</dbReference>
<protein>
    <recommendedName>
        <fullName evidence="5">DUF2613 domain-containing protein</fullName>
    </recommendedName>
</protein>
<dbReference type="InterPro" id="IPR022566">
    <property type="entry name" value="DUF2613"/>
</dbReference>
<organism evidence="3 4">
    <name type="scientific">Corynebacterium phocae</name>
    <dbReference type="NCBI Taxonomy" id="161895"/>
    <lineage>
        <taxon>Bacteria</taxon>
        <taxon>Bacillati</taxon>
        <taxon>Actinomycetota</taxon>
        <taxon>Actinomycetes</taxon>
        <taxon>Mycobacteriales</taxon>
        <taxon>Corynebacteriaceae</taxon>
        <taxon>Corynebacterium</taxon>
    </lineage>
</organism>
<feature type="transmembrane region" description="Helical" evidence="2">
    <location>
        <begin position="12"/>
        <end position="34"/>
    </location>
</feature>
<reference evidence="3 4" key="1">
    <citation type="submission" date="2014-08" db="EMBL/GenBank/DDBJ databases">
        <title>Complete genome sequence of Corynebacterium phocae M408/89/1(T)(=DSM 44612(T)), isolated from the common seal (Phoca vitulina).</title>
        <authorList>
            <person name="Ruckert C."/>
            <person name="Albersmeier A."/>
            <person name="Winkler A."/>
            <person name="Kalinowski J."/>
        </authorList>
    </citation>
    <scope>NUCLEOTIDE SEQUENCE [LARGE SCALE GENOMIC DNA]</scope>
    <source>
        <strain evidence="3 4">M408/89/1</strain>
    </source>
</reference>